<evidence type="ECO:0000259" key="1">
    <source>
        <dbReference type="PROSITE" id="PS50943"/>
    </source>
</evidence>
<dbReference type="PROSITE" id="PS50943">
    <property type="entry name" value="HTH_CROC1"/>
    <property type="match status" value="1"/>
</dbReference>
<keyword evidence="3" id="KW-1185">Reference proteome</keyword>
<evidence type="ECO:0000313" key="3">
    <source>
        <dbReference type="Proteomes" id="UP001500212"/>
    </source>
</evidence>
<dbReference type="CDD" id="cd00093">
    <property type="entry name" value="HTH_XRE"/>
    <property type="match status" value="1"/>
</dbReference>
<accession>A0ABP8TWF8</accession>
<dbReference type="InterPro" id="IPR001387">
    <property type="entry name" value="Cro/C1-type_HTH"/>
</dbReference>
<evidence type="ECO:0000313" key="2">
    <source>
        <dbReference type="EMBL" id="GAA4616474.1"/>
    </source>
</evidence>
<name>A0ABP8TWF8_9ACTN</name>
<dbReference type="EMBL" id="BAABHJ010000032">
    <property type="protein sequence ID" value="GAA4616474.1"/>
    <property type="molecule type" value="Genomic_DNA"/>
</dbReference>
<gene>
    <name evidence="2" type="ORF">GCM10023195_73310</name>
</gene>
<protein>
    <recommendedName>
        <fullName evidence="1">HTH cro/C1-type domain-containing protein</fullName>
    </recommendedName>
</protein>
<dbReference type="Pfam" id="PF13560">
    <property type="entry name" value="HTH_31"/>
    <property type="match status" value="1"/>
</dbReference>
<dbReference type="SUPFAM" id="SSF47413">
    <property type="entry name" value="lambda repressor-like DNA-binding domains"/>
    <property type="match status" value="1"/>
</dbReference>
<sequence>MSQHPVWNSPQMTAAQAAGDLGTVVRLVRRAHALTQSELGSALHVSASTISRLETGRQPLTDTGILKLLAELLAIPPEVLGLAADERPRNAVITTTAVPVTPRPVSVGGDSGDVDEGGEDPVQRRQLLAKLAVAAGATAITPKLVAASAARAADANDPGALLVARIEDVLLGPRSTVAPAPLPTLRGILSGVVRDFQACQYAKLADRLPRLVAAAEATHDHADDGDRREATAILAHTYNVTTRMLIKLDEDHVAWISGDRARTAAKNGDDVLTFAEATRNLCILTRAAGRHDKARDLAIDAAQQLQIADSPGQKIDRLHLSQRGLLLSTAGYSAAKSGDRAGSRQLLDEAAAAADRLTGEARDNWMGFGAPGVRLYRVSSALVLGDAGTAIDHARHVRPAELPTVERRARYWVDVARAFALWGKYEDCYRALLAAERAAPEETRSLPVVRTLVQALVANTRRSTAPGLREFASRVNAPI</sequence>
<feature type="domain" description="HTH cro/C1-type" evidence="1">
    <location>
        <begin position="25"/>
        <end position="80"/>
    </location>
</feature>
<dbReference type="Proteomes" id="UP001500212">
    <property type="component" value="Unassembled WGS sequence"/>
</dbReference>
<reference evidence="3" key="1">
    <citation type="journal article" date="2019" name="Int. J. Syst. Evol. Microbiol.">
        <title>The Global Catalogue of Microorganisms (GCM) 10K type strain sequencing project: providing services to taxonomists for standard genome sequencing and annotation.</title>
        <authorList>
            <consortium name="The Broad Institute Genomics Platform"/>
            <consortium name="The Broad Institute Genome Sequencing Center for Infectious Disease"/>
            <person name="Wu L."/>
            <person name="Ma J."/>
        </authorList>
    </citation>
    <scope>NUCLEOTIDE SEQUENCE [LARGE SCALE GENOMIC DNA]</scope>
    <source>
        <strain evidence="3">JCM 17938</strain>
    </source>
</reference>
<proteinExistence type="predicted"/>
<dbReference type="Gene3D" id="1.10.260.40">
    <property type="entry name" value="lambda repressor-like DNA-binding domains"/>
    <property type="match status" value="1"/>
</dbReference>
<dbReference type="SMART" id="SM00530">
    <property type="entry name" value="HTH_XRE"/>
    <property type="match status" value="1"/>
</dbReference>
<dbReference type="RefSeq" id="WP_345364821.1">
    <property type="nucleotide sequence ID" value="NZ_BAABHJ010000032.1"/>
</dbReference>
<organism evidence="2 3">
    <name type="scientific">Actinoallomurus liliacearum</name>
    <dbReference type="NCBI Taxonomy" id="1080073"/>
    <lineage>
        <taxon>Bacteria</taxon>
        <taxon>Bacillati</taxon>
        <taxon>Actinomycetota</taxon>
        <taxon>Actinomycetes</taxon>
        <taxon>Streptosporangiales</taxon>
        <taxon>Thermomonosporaceae</taxon>
        <taxon>Actinoallomurus</taxon>
    </lineage>
</organism>
<comment type="caution">
    <text evidence="2">The sequence shown here is derived from an EMBL/GenBank/DDBJ whole genome shotgun (WGS) entry which is preliminary data.</text>
</comment>
<dbReference type="InterPro" id="IPR010982">
    <property type="entry name" value="Lambda_DNA-bd_dom_sf"/>
</dbReference>